<keyword evidence="1" id="KW-0378">Hydrolase</keyword>
<sequence length="308" mass="32075">MSSSDQIWRATASWNRTSRFWLAWPKATGHRDHDEIARDDSVALAQLLAAHAPVTMVAHSADVVPCSLQMPSGVKILAADSGAGLLSAQPVWLTDGAGAILAGVACDSVSGRDLAQAAGVGIVDLPAGWQGDLIETDGEGSALVLSRLADGLDGGRPEAERLLREKLGIVTVIWLDDPRTGPGTGRVPARFLAPGIVAVPGGHTAQHPAFAALSANRDRLRVTSDRMGRSLNVIDLPCPNRTQGCYSDCMVAGDLVLVPEFEESRDAQAFAQVVAALPDARVVGFPASHLAAPGAGLGRSVLAQPKLN</sequence>
<evidence type="ECO:0000313" key="2">
    <source>
        <dbReference type="EMBL" id="MBR9973533.1"/>
    </source>
</evidence>
<dbReference type="Proteomes" id="UP000680714">
    <property type="component" value="Unassembled WGS sequence"/>
</dbReference>
<evidence type="ECO:0000313" key="3">
    <source>
        <dbReference type="Proteomes" id="UP000680714"/>
    </source>
</evidence>
<keyword evidence="3" id="KW-1185">Reference proteome</keyword>
<dbReference type="PANTHER" id="PTHR31377">
    <property type="entry name" value="AGMATINE DEIMINASE-RELATED"/>
    <property type="match status" value="1"/>
</dbReference>
<protein>
    <submittedName>
        <fullName evidence="2">Agmatine deiminase family protein</fullName>
    </submittedName>
</protein>
<dbReference type="Gene3D" id="3.75.10.10">
    <property type="entry name" value="L-arginine/glycine Amidinotransferase, Chain A"/>
    <property type="match status" value="2"/>
</dbReference>
<proteinExistence type="predicted"/>
<dbReference type="EMBL" id="JAGTUF010000025">
    <property type="protein sequence ID" value="MBR9973533.1"/>
    <property type="molecule type" value="Genomic_DNA"/>
</dbReference>
<comment type="caution">
    <text evidence="2">The sequence shown here is derived from an EMBL/GenBank/DDBJ whole genome shotgun (WGS) entry which is preliminary data.</text>
</comment>
<dbReference type="Pfam" id="PF04371">
    <property type="entry name" value="PAD_porph"/>
    <property type="match status" value="1"/>
</dbReference>
<organism evidence="2 3">
    <name type="scientific">Magnetospirillum sulfuroxidans</name>
    <dbReference type="NCBI Taxonomy" id="611300"/>
    <lineage>
        <taxon>Bacteria</taxon>
        <taxon>Pseudomonadati</taxon>
        <taxon>Pseudomonadota</taxon>
        <taxon>Alphaproteobacteria</taxon>
        <taxon>Rhodospirillales</taxon>
        <taxon>Rhodospirillaceae</taxon>
        <taxon>Magnetospirillum</taxon>
    </lineage>
</organism>
<dbReference type="PANTHER" id="PTHR31377:SF0">
    <property type="entry name" value="AGMATINE DEIMINASE-RELATED"/>
    <property type="match status" value="1"/>
</dbReference>
<dbReference type="InterPro" id="IPR007466">
    <property type="entry name" value="Peptidyl-Arg-deiminase_porph"/>
</dbReference>
<evidence type="ECO:0000256" key="1">
    <source>
        <dbReference type="ARBA" id="ARBA00022801"/>
    </source>
</evidence>
<reference evidence="2 3" key="1">
    <citation type="submission" date="2021-04" db="EMBL/GenBank/DDBJ databases">
        <title>Magnetospirillum sulfuroxidans sp. nov., a facultative chemolithoautotrophic sulfur-oxidizing alphaproteobacterium isolated from freshwater sediment and proposals for Paramagetospirillum gen. nov., and Magnetospirillaceae fam. nov.</title>
        <authorList>
            <person name="Koziaeva V."/>
            <person name="Geelhoed J.S."/>
            <person name="Sorokin D.Y."/>
            <person name="Grouzdev D.S."/>
        </authorList>
    </citation>
    <scope>NUCLEOTIDE SEQUENCE [LARGE SCALE GENOMIC DNA]</scope>
    <source>
        <strain evidence="2 3">J10</strain>
    </source>
</reference>
<name>A0ABS5IIK6_9PROT</name>
<accession>A0ABS5IIK6</accession>
<dbReference type="RefSeq" id="WP_211551352.1">
    <property type="nucleotide sequence ID" value="NZ_JAGTUF010000025.1"/>
</dbReference>
<gene>
    <name evidence="2" type="ORF">KEC16_17535</name>
</gene>
<dbReference type="SUPFAM" id="SSF55909">
    <property type="entry name" value="Pentein"/>
    <property type="match status" value="1"/>
</dbReference>